<evidence type="ECO:0000256" key="5">
    <source>
        <dbReference type="ARBA" id="ARBA00023288"/>
    </source>
</evidence>
<dbReference type="Pfam" id="PF14041">
    <property type="entry name" value="Lipoprotein_21"/>
    <property type="match status" value="1"/>
</dbReference>
<protein>
    <submittedName>
        <fullName evidence="8">LppP/LprE lipoprotein</fullName>
    </submittedName>
</protein>
<accession>A0A1H9VLM5</accession>
<keyword evidence="4" id="KW-0564">Palmitate</keyword>
<gene>
    <name evidence="8" type="ORF">SAMN05661109_02294</name>
</gene>
<organism evidence="8 9">
    <name type="scientific">Corynebacterium cystitidis DSM 20524</name>
    <dbReference type="NCBI Taxonomy" id="1121357"/>
    <lineage>
        <taxon>Bacteria</taxon>
        <taxon>Bacillati</taxon>
        <taxon>Actinomycetota</taxon>
        <taxon>Actinomycetes</taxon>
        <taxon>Mycobacteriales</taxon>
        <taxon>Corynebacteriaceae</taxon>
        <taxon>Corynebacterium</taxon>
    </lineage>
</organism>
<feature type="compositionally biased region" description="Low complexity" evidence="6">
    <location>
        <begin position="54"/>
        <end position="66"/>
    </location>
</feature>
<proteinExistence type="predicted"/>
<keyword evidence="2 7" id="KW-0732">Signal</keyword>
<sequence>MKKRRVLIALTVSGAVLLAGCNASTDSPVLEDSAKENPAEENSVEEGLSHQQGSSSKEPSSAAPSSFVSLPPTQTTDKAHSPVGATTPTEACDPSAANPLASISSLPIIDSGGHQFTFSITQDAFDPCAPLSWSVIAGGVGPGNSLRQGVVFFHQGRPISQPAPLMQEQVTAVTPHEDGSVEVSYQVLDGPRAAGNTLPGSARFALTGEGTLENVDNTLPLVANEAGIQLDVSGV</sequence>
<keyword evidence="1" id="KW-1003">Cell membrane</keyword>
<evidence type="ECO:0000256" key="7">
    <source>
        <dbReference type="SAM" id="SignalP"/>
    </source>
</evidence>
<dbReference type="Proteomes" id="UP000198929">
    <property type="component" value="Unassembled WGS sequence"/>
</dbReference>
<dbReference type="RefSeq" id="WP_157728368.1">
    <property type="nucleotide sequence ID" value="NZ_CP047199.1"/>
</dbReference>
<keyword evidence="9" id="KW-1185">Reference proteome</keyword>
<feature type="signal peptide" evidence="7">
    <location>
        <begin position="1"/>
        <end position="18"/>
    </location>
</feature>
<dbReference type="PROSITE" id="PS51257">
    <property type="entry name" value="PROKAR_LIPOPROTEIN"/>
    <property type="match status" value="1"/>
</dbReference>
<evidence type="ECO:0000256" key="1">
    <source>
        <dbReference type="ARBA" id="ARBA00022475"/>
    </source>
</evidence>
<dbReference type="EMBL" id="FOGQ01000013">
    <property type="protein sequence ID" value="SES22690.1"/>
    <property type="molecule type" value="Genomic_DNA"/>
</dbReference>
<evidence type="ECO:0000256" key="4">
    <source>
        <dbReference type="ARBA" id="ARBA00023139"/>
    </source>
</evidence>
<dbReference type="STRING" id="1121357.SAMN05661109_02294"/>
<evidence type="ECO:0000256" key="3">
    <source>
        <dbReference type="ARBA" id="ARBA00023136"/>
    </source>
</evidence>
<feature type="compositionally biased region" description="Polar residues" evidence="6">
    <location>
        <begin position="67"/>
        <end position="76"/>
    </location>
</feature>
<feature type="chain" id="PRO_5038792784" evidence="7">
    <location>
        <begin position="19"/>
        <end position="235"/>
    </location>
</feature>
<evidence type="ECO:0000313" key="9">
    <source>
        <dbReference type="Proteomes" id="UP000198929"/>
    </source>
</evidence>
<name>A0A1H9VLM5_9CORY</name>
<dbReference type="AlphaFoldDB" id="A0A1H9VLM5"/>
<keyword evidence="3" id="KW-0472">Membrane</keyword>
<reference evidence="9" key="1">
    <citation type="submission" date="2016-10" db="EMBL/GenBank/DDBJ databases">
        <authorList>
            <person name="Varghese N."/>
            <person name="Submissions S."/>
        </authorList>
    </citation>
    <scope>NUCLEOTIDE SEQUENCE [LARGE SCALE GENOMIC DNA]</scope>
    <source>
        <strain evidence="9">DSM 20524</strain>
    </source>
</reference>
<feature type="region of interest" description="Disordered" evidence="6">
    <location>
        <begin position="25"/>
        <end position="96"/>
    </location>
</feature>
<dbReference type="InterPro" id="IPR025971">
    <property type="entry name" value="LppP/LprE"/>
</dbReference>
<evidence type="ECO:0000313" key="8">
    <source>
        <dbReference type="EMBL" id="SES22690.1"/>
    </source>
</evidence>
<evidence type="ECO:0000256" key="2">
    <source>
        <dbReference type="ARBA" id="ARBA00022729"/>
    </source>
</evidence>
<evidence type="ECO:0000256" key="6">
    <source>
        <dbReference type="SAM" id="MobiDB-lite"/>
    </source>
</evidence>
<keyword evidence="5 8" id="KW-0449">Lipoprotein</keyword>